<reference evidence="4 5" key="1">
    <citation type="journal article" date="2019" name="Nat. Plants">
        <title>Stout camphor tree genome fills gaps in understanding of flowering plant genome evolution.</title>
        <authorList>
            <person name="Chaw S.M."/>
            <person name="Liu Y.C."/>
            <person name="Wu Y.W."/>
            <person name="Wang H.Y."/>
            <person name="Lin C.I."/>
            <person name="Wu C.S."/>
            <person name="Ke H.M."/>
            <person name="Chang L.Y."/>
            <person name="Hsu C.Y."/>
            <person name="Yang H.T."/>
            <person name="Sudianto E."/>
            <person name="Hsu M.H."/>
            <person name="Wu K.P."/>
            <person name="Wang L.N."/>
            <person name="Leebens-Mack J.H."/>
            <person name="Tsai I.J."/>
        </authorList>
    </citation>
    <scope>NUCLEOTIDE SEQUENCE [LARGE SCALE GENOMIC DNA]</scope>
    <source>
        <strain evidence="5">cv. Chaw 1501</strain>
        <tissue evidence="4">Young leaves</tissue>
    </source>
</reference>
<dbReference type="GO" id="GO:0003729">
    <property type="term" value="F:mRNA binding"/>
    <property type="evidence" value="ECO:0007669"/>
    <property type="project" value="UniProtKB-UniRule"/>
</dbReference>
<sequence length="688" mass="76835">MAGEKQIEKAMEAEDKNLNLEGSSTDSVKQDMGSEGNGPSQSQTSKSVPGDVTSSIKECITAQPLGAEQGVNLLPDGSYSYYYPGFDGTYPEWDNQKSYTLSGDGLEVPYSGIQSDNGSVVYYMPGYSPYTSGTLTGVDSQSVGQHAYFPSSEYFQPSSSYGSKIEPSYYCDSTTNAGVFHSSDAIPVDPKPSVSSPIPISLKSRESNNIKTENTVDNKVSTRLSDSKSHVSTSSSRFSNSSRCGQPLKPPIKVPQKGSNFQSTGLLKGQHPAGKIPSFPNQGHGGLFPQYRFSNSGSNGQAWVGNDRFKMREKFNRNEVFEASSEMSRGPRARRVKDPLSLSTDKDQLSSMIRRDQYNLKDFKTKYEQAMFFVIKSYSEADVHKSIKYNVWSSTPKGNEKLDAAFHDAERKSNEKGVACPIFLFFSVNKSGQFIGLAEMIGQVDFKKSMDFWQEDKWNGFFPVKWHIIKDISHREFQHIIVEDNEHKPVTHSRDTQEIKFSQGLQMLNIFKSSLAKTSILDDFSFYEDQAKSKGSRHPLPPLGINSNTKSPVTNLEAIGRNVKESTRAKNLEAIERNVIESTRVKNLEAIQRNVKESTRAKNFEAIERNVKESTRAKNFEAIGRNVEESTRAKNFEAIRRNVEESTRAKKNYSVVKPSLVTLTRNLSLYPHPPKEGETSKDSTADRH</sequence>
<name>A0A3S3QTS9_9MAGN</name>
<dbReference type="GO" id="GO:0061157">
    <property type="term" value="P:mRNA destabilization"/>
    <property type="evidence" value="ECO:0007669"/>
    <property type="project" value="TreeGrafter"/>
</dbReference>
<feature type="region of interest" description="Disordered" evidence="2">
    <location>
        <begin position="533"/>
        <end position="552"/>
    </location>
</feature>
<evidence type="ECO:0000313" key="5">
    <source>
        <dbReference type="Proteomes" id="UP000283530"/>
    </source>
</evidence>
<feature type="compositionally biased region" description="Basic and acidic residues" evidence="2">
    <location>
        <begin position="1"/>
        <end position="18"/>
    </location>
</feature>
<comment type="similarity">
    <text evidence="1">Belongs to the YTHDF family.</text>
</comment>
<dbReference type="Pfam" id="PF04146">
    <property type="entry name" value="YTH"/>
    <property type="match status" value="1"/>
</dbReference>
<feature type="compositionally biased region" description="Low complexity" evidence="2">
    <location>
        <begin position="230"/>
        <end position="242"/>
    </location>
</feature>
<dbReference type="OrthoDB" id="306690at2759"/>
<dbReference type="CDD" id="cd21134">
    <property type="entry name" value="YTH"/>
    <property type="match status" value="1"/>
</dbReference>
<keyword evidence="5" id="KW-1185">Reference proteome</keyword>
<dbReference type="Gene3D" id="3.10.590.10">
    <property type="entry name" value="ph1033 like domains"/>
    <property type="match status" value="1"/>
</dbReference>
<feature type="region of interest" description="Disordered" evidence="2">
    <location>
        <begin position="184"/>
        <end position="258"/>
    </location>
</feature>
<feature type="region of interest" description="Disordered" evidence="2">
    <location>
        <begin position="1"/>
        <end position="55"/>
    </location>
</feature>
<feature type="domain" description="YTH" evidence="3">
    <location>
        <begin position="370"/>
        <end position="511"/>
    </location>
</feature>
<feature type="region of interest" description="Disordered" evidence="2">
    <location>
        <begin position="666"/>
        <end position="688"/>
    </location>
</feature>
<comment type="caution">
    <text evidence="4">The sequence shown here is derived from an EMBL/GenBank/DDBJ whole genome shotgun (WGS) entry which is preliminary data.</text>
</comment>
<dbReference type="PANTHER" id="PTHR12357">
    <property type="entry name" value="YTH YT521-B HOMOLOGY DOMAIN-CONTAINING"/>
    <property type="match status" value="1"/>
</dbReference>
<feature type="compositionally biased region" description="Polar residues" evidence="2">
    <location>
        <begin position="209"/>
        <end position="224"/>
    </location>
</feature>
<dbReference type="PROSITE" id="PS50882">
    <property type="entry name" value="YTH"/>
    <property type="match status" value="1"/>
</dbReference>
<keyword evidence="1" id="KW-0694">RNA-binding</keyword>
<dbReference type="GO" id="GO:0005737">
    <property type="term" value="C:cytoplasm"/>
    <property type="evidence" value="ECO:0007669"/>
    <property type="project" value="TreeGrafter"/>
</dbReference>
<evidence type="ECO:0000256" key="2">
    <source>
        <dbReference type="SAM" id="MobiDB-lite"/>
    </source>
</evidence>
<feature type="compositionally biased region" description="Basic and acidic residues" evidence="2">
    <location>
        <begin position="673"/>
        <end position="688"/>
    </location>
</feature>
<evidence type="ECO:0000313" key="4">
    <source>
        <dbReference type="EMBL" id="RWR90350.1"/>
    </source>
</evidence>
<dbReference type="AlphaFoldDB" id="A0A3S3QTS9"/>
<gene>
    <name evidence="4" type="ORF">CKAN_01944200</name>
</gene>
<dbReference type="EMBL" id="QPKB01000008">
    <property type="protein sequence ID" value="RWR90350.1"/>
    <property type="molecule type" value="Genomic_DNA"/>
</dbReference>
<protein>
    <recommendedName>
        <fullName evidence="1">YTH domain-containing family protein</fullName>
    </recommendedName>
</protein>
<feature type="compositionally biased region" description="Low complexity" evidence="2">
    <location>
        <begin position="186"/>
        <end position="202"/>
    </location>
</feature>
<dbReference type="Proteomes" id="UP000283530">
    <property type="component" value="Unassembled WGS sequence"/>
</dbReference>
<dbReference type="STRING" id="337451.A0A3S3QTS9"/>
<dbReference type="PANTHER" id="PTHR12357:SF95">
    <property type="entry name" value="YTH DOMAIN-CONTAINING FAMILY PROTEIN"/>
    <property type="match status" value="1"/>
</dbReference>
<dbReference type="InterPro" id="IPR045168">
    <property type="entry name" value="YTH_prot"/>
</dbReference>
<accession>A0A3S3QTS9</accession>
<feature type="compositionally biased region" description="Polar residues" evidence="2">
    <location>
        <begin position="37"/>
        <end position="55"/>
    </location>
</feature>
<evidence type="ECO:0000259" key="3">
    <source>
        <dbReference type="PROSITE" id="PS50882"/>
    </source>
</evidence>
<dbReference type="InterPro" id="IPR007275">
    <property type="entry name" value="YTH_domain"/>
</dbReference>
<organism evidence="4 5">
    <name type="scientific">Cinnamomum micranthum f. kanehirae</name>
    <dbReference type="NCBI Taxonomy" id="337451"/>
    <lineage>
        <taxon>Eukaryota</taxon>
        <taxon>Viridiplantae</taxon>
        <taxon>Streptophyta</taxon>
        <taxon>Embryophyta</taxon>
        <taxon>Tracheophyta</taxon>
        <taxon>Spermatophyta</taxon>
        <taxon>Magnoliopsida</taxon>
        <taxon>Magnoliidae</taxon>
        <taxon>Laurales</taxon>
        <taxon>Lauraceae</taxon>
        <taxon>Cinnamomum</taxon>
    </lineage>
</organism>
<comment type="function">
    <text evidence="1">Specifically recognizes and binds N6-methyladenosine (m6A)-containing RNAs, and regulates mRNA stability. M6A is a modification present at internal sites of mRNAs and some non-coding RNAs and plays a role in mRNA stability and processing.</text>
</comment>
<evidence type="ECO:0000256" key="1">
    <source>
        <dbReference type="RuleBase" id="RU369095"/>
    </source>
</evidence>
<dbReference type="GO" id="GO:1990247">
    <property type="term" value="F:N6-methyladenosine-containing RNA reader activity"/>
    <property type="evidence" value="ECO:0007669"/>
    <property type="project" value="UniProtKB-UniRule"/>
</dbReference>
<proteinExistence type="inferred from homology"/>